<dbReference type="STRING" id="47884.SAMN04490203_3126"/>
<dbReference type="AlphaFoldDB" id="A0A0J6GLD3"/>
<proteinExistence type="predicted"/>
<evidence type="ECO:0000313" key="1">
    <source>
        <dbReference type="EMBL" id="KMM83163.1"/>
    </source>
</evidence>
<dbReference type="Proteomes" id="UP000183155">
    <property type="component" value="Unassembled WGS sequence"/>
</dbReference>
<keyword evidence="4" id="KW-1185">Reference proteome</keyword>
<evidence type="ECO:0000313" key="4">
    <source>
        <dbReference type="Proteomes" id="UP000183155"/>
    </source>
</evidence>
<dbReference type="EMBL" id="FNRS01000001">
    <property type="protein sequence ID" value="SEC79160.1"/>
    <property type="molecule type" value="Genomic_DNA"/>
</dbReference>
<evidence type="ECO:0000313" key="2">
    <source>
        <dbReference type="EMBL" id="SEC79160.1"/>
    </source>
</evidence>
<comment type="caution">
    <text evidence="1">The sequence shown here is derived from an EMBL/GenBank/DDBJ whole genome shotgun (WGS) entry which is preliminary data.</text>
</comment>
<dbReference type="EMBL" id="JYLA01000008">
    <property type="protein sequence ID" value="KMM83163.1"/>
    <property type="molecule type" value="Genomic_DNA"/>
</dbReference>
<name>A0A0J6GLD3_PSETA</name>
<gene>
    <name evidence="2" type="ORF">SAMN04490203_3126</name>
    <name evidence="1" type="ORF">TU78_18405</name>
</gene>
<sequence>MSIELTLIPQGSASTYALSDSRDIACVDLESPFTTFPVLDGTFAIFWLDQLQGSHIIGFGNECTNLLALIALPTVPESSGRAQYYEAIMSRCHQERDSILGFLRKSLSFEGINGRCVRSFILYKLLRQLRLANVPIWQGGAGEWDERCGEILIGGRGSPHYEPNRRIDVAFESSSNACLVIDLGEWHWN</sequence>
<dbReference type="Proteomes" id="UP000036395">
    <property type="component" value="Unassembled WGS sequence"/>
</dbReference>
<accession>A0A0J6GLD3</accession>
<organism evidence="1 3">
    <name type="scientific">Pseudomonas taetrolens</name>
    <dbReference type="NCBI Taxonomy" id="47884"/>
    <lineage>
        <taxon>Bacteria</taxon>
        <taxon>Pseudomonadati</taxon>
        <taxon>Pseudomonadota</taxon>
        <taxon>Gammaproteobacteria</taxon>
        <taxon>Pseudomonadales</taxon>
        <taxon>Pseudomonadaceae</taxon>
        <taxon>Pseudomonas</taxon>
    </lineage>
</organism>
<dbReference type="RefSeq" id="WP_048383034.1">
    <property type="nucleotide sequence ID" value="NZ_FNRS01000001.1"/>
</dbReference>
<reference evidence="2 4" key="2">
    <citation type="submission" date="2016-10" db="EMBL/GenBank/DDBJ databases">
        <authorList>
            <person name="Varghese N."/>
            <person name="Submissions S."/>
        </authorList>
    </citation>
    <scope>NUCLEOTIDE SEQUENCE [LARGE SCALE GENOMIC DNA]</scope>
    <source>
        <strain evidence="2 4">BS3652</strain>
    </source>
</reference>
<reference evidence="1 3" key="1">
    <citation type="submission" date="2015-02" db="EMBL/GenBank/DDBJ databases">
        <title>Pseudomonas helleri sp. nov. and Pseudomonas weihenstephanensis sp. nov., isolated from raw cows milk.</title>
        <authorList>
            <person name="von Neubeck M."/>
            <person name="Huptas C."/>
            <person name="Wenning M."/>
            <person name="Scherer S."/>
        </authorList>
    </citation>
    <scope>NUCLEOTIDE SEQUENCE [LARGE SCALE GENOMIC DNA]</scope>
    <source>
        <strain evidence="1 3">DSM 21104</strain>
    </source>
</reference>
<dbReference type="PATRIC" id="fig|47884.3.peg.4174"/>
<protein>
    <submittedName>
        <fullName evidence="1">Uncharacterized protein</fullName>
    </submittedName>
</protein>
<dbReference type="OrthoDB" id="6851124at2"/>
<evidence type="ECO:0000313" key="3">
    <source>
        <dbReference type="Proteomes" id="UP000036395"/>
    </source>
</evidence>